<evidence type="ECO:0000313" key="3">
    <source>
        <dbReference type="EMBL" id="KAL0476410.1"/>
    </source>
</evidence>
<gene>
    <name evidence="3" type="ORF">AKO1_005199</name>
</gene>
<dbReference type="AlphaFoldDB" id="A0AAW2YHJ7"/>
<feature type="domain" description="Teneurin NHL" evidence="2">
    <location>
        <begin position="61"/>
        <end position="272"/>
    </location>
</feature>
<dbReference type="EMBL" id="JAOPGA020000035">
    <property type="protein sequence ID" value="KAL0476410.1"/>
    <property type="molecule type" value="Genomic_DNA"/>
</dbReference>
<dbReference type="InterPro" id="IPR056822">
    <property type="entry name" value="TEN_NHL"/>
</dbReference>
<evidence type="ECO:0000313" key="4">
    <source>
        <dbReference type="Proteomes" id="UP001431209"/>
    </source>
</evidence>
<name>A0AAW2YHJ7_9EUKA</name>
<dbReference type="SMART" id="SM00135">
    <property type="entry name" value="LY"/>
    <property type="match status" value="8"/>
</dbReference>
<dbReference type="Gene3D" id="2.120.10.30">
    <property type="entry name" value="TolB, C-terminal domain"/>
    <property type="match status" value="7"/>
</dbReference>
<protein>
    <submittedName>
        <fullName evidence="3">NHL repeat-containing protein</fullName>
    </submittedName>
</protein>
<dbReference type="PANTHER" id="PTHR46388:SF2">
    <property type="entry name" value="NHL REPEAT-CONTAINING PROTEIN 2"/>
    <property type="match status" value="1"/>
</dbReference>
<keyword evidence="1" id="KW-0732">Signal</keyword>
<dbReference type="PANTHER" id="PTHR46388">
    <property type="entry name" value="NHL REPEAT-CONTAINING PROTEIN 2"/>
    <property type="match status" value="1"/>
</dbReference>
<dbReference type="Pfam" id="PF25021">
    <property type="entry name" value="TEN_NHL"/>
    <property type="match status" value="1"/>
</dbReference>
<feature type="chain" id="PRO_5043385716" evidence="1">
    <location>
        <begin position="20"/>
        <end position="668"/>
    </location>
</feature>
<dbReference type="InterPro" id="IPR011042">
    <property type="entry name" value="6-blade_b-propeller_TolB-like"/>
</dbReference>
<organism evidence="3 4">
    <name type="scientific">Acrasis kona</name>
    <dbReference type="NCBI Taxonomy" id="1008807"/>
    <lineage>
        <taxon>Eukaryota</taxon>
        <taxon>Discoba</taxon>
        <taxon>Heterolobosea</taxon>
        <taxon>Tetramitia</taxon>
        <taxon>Eutetramitia</taxon>
        <taxon>Acrasidae</taxon>
        <taxon>Acrasis</taxon>
    </lineage>
</organism>
<proteinExistence type="predicted"/>
<feature type="signal peptide" evidence="1">
    <location>
        <begin position="1"/>
        <end position="19"/>
    </location>
</feature>
<sequence length="668" mass="69689">MRHHIVCLVLIAALQLVLGANITTFAGSGTSTVSPTASNIVYYSTTNFLSTSSYSYSGGGMAIDYVNNLLYIADTSNHRILVVNRTSTYMSVLVNSAGAAGSTGDGGPATSAMLSNPTGVAVDPVNNIVYVADAGNNYVRYVNITSMTIDAFAGSASNQGYSGDGAEAILATLNTPTELDLDPTNKKLYISDYTNQNVRVVDLTSNFINTVAGSSAYGSSSGNGGSATSSQLRNPSQLAVDIPNNQLYIAETAGFQIRVVTFSNGNINGAAGVWRSFGSNNGAATSAKFFGPSGVALDTSHNRLYIADQYNNLIRMLDRSSNTVSTLWSSNLNMPMKVVYDHVNNQLLVADTGDNVIRVIDIAGNSMNTMSAMVALYSGDKGPSTVATLNYPKGINLDSYLNILYIADSNNNAIRAVNITTNIIYTFAGTGTSGFSGDGGSAKSATLNGPQYVSVDSLNNLVYIADSGNHVVRVVVRSTGYISTVAGIGTNNGFSGDGAAATSCLLNSPSGVAVDNINNVLYISDTGNHVIRTVNLTSGDIFTFAGTGTSNGYSGDGGPAVSAQLDNPQGATLDRLRNLLYIPDKNNHIVRVVDIASGIISTFAGTPQSGGFSGDNSAATSAQLNNPTSVYVDSVYNQVYIADSGNNALMLMVIMDTQGIMAIRHLHF</sequence>
<dbReference type="InterPro" id="IPR000033">
    <property type="entry name" value="LDLR_classB_rpt"/>
</dbReference>
<accession>A0AAW2YHJ7</accession>
<evidence type="ECO:0000259" key="2">
    <source>
        <dbReference type="Pfam" id="PF25021"/>
    </source>
</evidence>
<dbReference type="SUPFAM" id="SSF101898">
    <property type="entry name" value="NHL repeat"/>
    <property type="match status" value="1"/>
</dbReference>
<reference evidence="3 4" key="1">
    <citation type="submission" date="2024-03" db="EMBL/GenBank/DDBJ databases">
        <title>The Acrasis kona genome and developmental transcriptomes reveal deep origins of eukaryotic multicellular pathways.</title>
        <authorList>
            <person name="Sheikh S."/>
            <person name="Fu C.-J."/>
            <person name="Brown M.W."/>
            <person name="Baldauf S.L."/>
        </authorList>
    </citation>
    <scope>NUCLEOTIDE SEQUENCE [LARGE SCALE GENOMIC DNA]</scope>
    <source>
        <strain evidence="3 4">ATCC MYA-3509</strain>
    </source>
</reference>
<dbReference type="SUPFAM" id="SSF63829">
    <property type="entry name" value="Calcium-dependent phosphotriesterase"/>
    <property type="match status" value="1"/>
</dbReference>
<dbReference type="CDD" id="cd05819">
    <property type="entry name" value="NHL"/>
    <property type="match status" value="1"/>
</dbReference>
<keyword evidence="4" id="KW-1185">Reference proteome</keyword>
<dbReference type="Proteomes" id="UP001431209">
    <property type="component" value="Unassembled WGS sequence"/>
</dbReference>
<evidence type="ECO:0000256" key="1">
    <source>
        <dbReference type="SAM" id="SignalP"/>
    </source>
</evidence>
<comment type="caution">
    <text evidence="3">The sequence shown here is derived from an EMBL/GenBank/DDBJ whole genome shotgun (WGS) entry which is preliminary data.</text>
</comment>
<dbReference type="SUPFAM" id="SSF63825">
    <property type="entry name" value="YWTD domain"/>
    <property type="match status" value="1"/>
</dbReference>